<comment type="function">
    <text evidence="6">Inhibits the enzyme activity of ATPase.</text>
</comment>
<reference evidence="9 10" key="1">
    <citation type="journal article" date="2018" name="Nat. Ecol. Evol.">
        <title>Pezizomycetes genomes reveal the molecular basis of ectomycorrhizal truffle lifestyle.</title>
        <authorList>
            <person name="Murat C."/>
            <person name="Payen T."/>
            <person name="Noel B."/>
            <person name="Kuo A."/>
            <person name="Morin E."/>
            <person name="Chen J."/>
            <person name="Kohler A."/>
            <person name="Krizsan K."/>
            <person name="Balestrini R."/>
            <person name="Da Silva C."/>
            <person name="Montanini B."/>
            <person name="Hainaut M."/>
            <person name="Levati E."/>
            <person name="Barry K.W."/>
            <person name="Belfiori B."/>
            <person name="Cichocki N."/>
            <person name="Clum A."/>
            <person name="Dockter R.B."/>
            <person name="Fauchery L."/>
            <person name="Guy J."/>
            <person name="Iotti M."/>
            <person name="Le Tacon F."/>
            <person name="Lindquist E.A."/>
            <person name="Lipzen A."/>
            <person name="Malagnac F."/>
            <person name="Mello A."/>
            <person name="Molinier V."/>
            <person name="Miyauchi S."/>
            <person name="Poulain J."/>
            <person name="Riccioni C."/>
            <person name="Rubini A."/>
            <person name="Sitrit Y."/>
            <person name="Splivallo R."/>
            <person name="Traeger S."/>
            <person name="Wang M."/>
            <person name="Zifcakova L."/>
            <person name="Wipf D."/>
            <person name="Zambonelli A."/>
            <person name="Paolocci F."/>
            <person name="Nowrousian M."/>
            <person name="Ottonello S."/>
            <person name="Baldrian P."/>
            <person name="Spatafora J.W."/>
            <person name="Henrissat B."/>
            <person name="Nagy L.G."/>
            <person name="Aury J.M."/>
            <person name="Wincker P."/>
            <person name="Grigoriev I.V."/>
            <person name="Bonfante P."/>
            <person name="Martin F.M."/>
        </authorList>
    </citation>
    <scope>NUCLEOTIDE SEQUENCE [LARGE SCALE GENOMIC DNA]</scope>
    <source>
        <strain evidence="9 10">RN42</strain>
    </source>
</reference>
<evidence type="ECO:0000256" key="1">
    <source>
        <dbReference type="ARBA" id="ARBA00004173"/>
    </source>
</evidence>
<evidence type="ECO:0000256" key="4">
    <source>
        <dbReference type="ARBA" id="ARBA00023054"/>
    </source>
</evidence>
<keyword evidence="5" id="KW-0496">Mitochondrion</keyword>
<feature type="compositionally biased region" description="Basic and acidic residues" evidence="8">
    <location>
        <begin position="51"/>
        <end position="60"/>
    </location>
</feature>
<dbReference type="Pfam" id="PF04568">
    <property type="entry name" value="IATP"/>
    <property type="match status" value="1"/>
</dbReference>
<dbReference type="GO" id="GO:0005739">
    <property type="term" value="C:mitochondrion"/>
    <property type="evidence" value="ECO:0007669"/>
    <property type="project" value="UniProtKB-SubCell"/>
</dbReference>
<dbReference type="PANTHER" id="PTHR48417:SF1">
    <property type="entry name" value="ATP SYNTHASE F1 SUBUNIT EPSILON"/>
    <property type="match status" value="1"/>
</dbReference>
<proteinExistence type="inferred from homology"/>
<feature type="region of interest" description="Disordered" evidence="8">
    <location>
        <begin position="33"/>
        <end position="60"/>
    </location>
</feature>
<dbReference type="OrthoDB" id="5532350at2759"/>
<evidence type="ECO:0000256" key="6">
    <source>
        <dbReference type="RuleBase" id="RU368087"/>
    </source>
</evidence>
<keyword evidence="3" id="KW-0809">Transit peptide</keyword>
<comment type="similarity">
    <text evidence="2 6">Belongs to the ATPase inhibitor family.</text>
</comment>
<evidence type="ECO:0000256" key="3">
    <source>
        <dbReference type="ARBA" id="ARBA00022946"/>
    </source>
</evidence>
<sequence>MFRLTTARIASKAVARPTIARIPVMAYSDSAVDSKVSQHSLSGGSGSGDSFSKREKAQEEMYVRQAEREKLQALRAKLQKQREHLDELDKHIEEYTREHQSNDKK</sequence>
<dbReference type="SUPFAM" id="SSF64602">
    <property type="entry name" value="F1 ATPase inhibitor, IF1, C-terminal domain"/>
    <property type="match status" value="1"/>
</dbReference>
<evidence type="ECO:0000313" key="9">
    <source>
        <dbReference type="EMBL" id="RPA80620.1"/>
    </source>
</evidence>
<gene>
    <name evidence="9" type="ORF">BJ508DRAFT_307258</name>
</gene>
<dbReference type="PANTHER" id="PTHR48417">
    <property type="entry name" value="ATP SYNTHASE F1 SUBUNIT EPSILON"/>
    <property type="match status" value="1"/>
</dbReference>
<feature type="coiled-coil region" evidence="7">
    <location>
        <begin position="63"/>
        <end position="105"/>
    </location>
</feature>
<evidence type="ECO:0000256" key="7">
    <source>
        <dbReference type="SAM" id="Coils"/>
    </source>
</evidence>
<keyword evidence="4 7" id="KW-0175">Coiled coil</keyword>
<evidence type="ECO:0000256" key="2">
    <source>
        <dbReference type="ARBA" id="ARBA00010901"/>
    </source>
</evidence>
<dbReference type="InterPro" id="IPR007648">
    <property type="entry name" value="ATPase_inhibitor_mt"/>
</dbReference>
<evidence type="ECO:0000313" key="10">
    <source>
        <dbReference type="Proteomes" id="UP000275078"/>
    </source>
</evidence>
<dbReference type="Gene3D" id="1.20.5.500">
    <property type="entry name" value="Single helix bin"/>
    <property type="match status" value="1"/>
</dbReference>
<evidence type="ECO:0000256" key="8">
    <source>
        <dbReference type="SAM" id="MobiDB-lite"/>
    </source>
</evidence>
<keyword evidence="10" id="KW-1185">Reference proteome</keyword>
<dbReference type="EMBL" id="ML119686">
    <property type="protein sequence ID" value="RPA80620.1"/>
    <property type="molecule type" value="Genomic_DNA"/>
</dbReference>
<dbReference type="Proteomes" id="UP000275078">
    <property type="component" value="Unassembled WGS sequence"/>
</dbReference>
<accession>A0A3N4I910</accession>
<dbReference type="AlphaFoldDB" id="A0A3N4I910"/>
<name>A0A3N4I910_ASCIM</name>
<dbReference type="GO" id="GO:0042030">
    <property type="term" value="F:ATPase inhibitor activity"/>
    <property type="evidence" value="ECO:0007669"/>
    <property type="project" value="InterPro"/>
</dbReference>
<comment type="subcellular location">
    <subcellularLocation>
        <location evidence="1">Mitochondrion</location>
    </subcellularLocation>
</comment>
<dbReference type="STRING" id="1160509.A0A3N4I910"/>
<protein>
    <recommendedName>
        <fullName evidence="6">ATPase inhibitor, mitochondrial</fullName>
    </recommendedName>
</protein>
<organism evidence="9 10">
    <name type="scientific">Ascobolus immersus RN42</name>
    <dbReference type="NCBI Taxonomy" id="1160509"/>
    <lineage>
        <taxon>Eukaryota</taxon>
        <taxon>Fungi</taxon>
        <taxon>Dikarya</taxon>
        <taxon>Ascomycota</taxon>
        <taxon>Pezizomycotina</taxon>
        <taxon>Pezizomycetes</taxon>
        <taxon>Pezizales</taxon>
        <taxon>Ascobolaceae</taxon>
        <taxon>Ascobolus</taxon>
    </lineage>
</organism>
<evidence type="ECO:0000256" key="5">
    <source>
        <dbReference type="ARBA" id="ARBA00023128"/>
    </source>
</evidence>